<evidence type="ECO:0000313" key="2">
    <source>
        <dbReference type="Proteomes" id="UP000271098"/>
    </source>
</evidence>
<dbReference type="WBParaSite" id="GPUH_0001216201-mRNA-1">
    <property type="protein sequence ID" value="GPUH_0001216201-mRNA-1"/>
    <property type="gene ID" value="GPUH_0001216201"/>
</dbReference>
<dbReference type="EMBL" id="UYRT01079082">
    <property type="protein sequence ID" value="VDN19941.1"/>
    <property type="molecule type" value="Genomic_DNA"/>
</dbReference>
<accession>A0A183DTV7</accession>
<dbReference type="AlphaFoldDB" id="A0A183DTV7"/>
<reference evidence="1 2" key="2">
    <citation type="submission" date="2018-11" db="EMBL/GenBank/DDBJ databases">
        <authorList>
            <consortium name="Pathogen Informatics"/>
        </authorList>
    </citation>
    <scope>NUCLEOTIDE SEQUENCE [LARGE SCALE GENOMIC DNA]</scope>
</reference>
<sequence length="80" mass="8411">MNIEGAYWTEQGITFATASTTQLARIASAAGHSTWTARGAAQPPAMRTTASFEAQTLTELKICTPIILITGNGAVAFQSH</sequence>
<reference evidence="3" key="1">
    <citation type="submission" date="2016-06" db="UniProtKB">
        <authorList>
            <consortium name="WormBaseParasite"/>
        </authorList>
    </citation>
    <scope>IDENTIFICATION</scope>
</reference>
<gene>
    <name evidence="1" type="ORF">GPUH_LOCUS12148</name>
</gene>
<protein>
    <submittedName>
        <fullName evidence="3">TPP_enzyme_N domain-containing protein</fullName>
    </submittedName>
</protein>
<organism evidence="3">
    <name type="scientific">Gongylonema pulchrum</name>
    <dbReference type="NCBI Taxonomy" id="637853"/>
    <lineage>
        <taxon>Eukaryota</taxon>
        <taxon>Metazoa</taxon>
        <taxon>Ecdysozoa</taxon>
        <taxon>Nematoda</taxon>
        <taxon>Chromadorea</taxon>
        <taxon>Rhabditida</taxon>
        <taxon>Spirurina</taxon>
        <taxon>Spiruromorpha</taxon>
        <taxon>Spiruroidea</taxon>
        <taxon>Gongylonematidae</taxon>
        <taxon>Gongylonema</taxon>
    </lineage>
</organism>
<evidence type="ECO:0000313" key="3">
    <source>
        <dbReference type="WBParaSite" id="GPUH_0001216201-mRNA-1"/>
    </source>
</evidence>
<proteinExistence type="predicted"/>
<dbReference type="Proteomes" id="UP000271098">
    <property type="component" value="Unassembled WGS sequence"/>
</dbReference>
<evidence type="ECO:0000313" key="1">
    <source>
        <dbReference type="EMBL" id="VDN19941.1"/>
    </source>
</evidence>
<name>A0A183DTV7_9BILA</name>
<keyword evidence="2" id="KW-1185">Reference proteome</keyword>